<evidence type="ECO:0000259" key="1">
    <source>
        <dbReference type="PROSITE" id="PS50075"/>
    </source>
</evidence>
<evidence type="ECO:0000313" key="3">
    <source>
        <dbReference type="Proteomes" id="UP000184310"/>
    </source>
</evidence>
<gene>
    <name evidence="2" type="ORF">SAMN02745163_02743</name>
</gene>
<dbReference type="InterPro" id="IPR036736">
    <property type="entry name" value="ACP-like_sf"/>
</dbReference>
<organism evidence="2 3">
    <name type="scientific">Clostridium cavendishii DSM 21758</name>
    <dbReference type="NCBI Taxonomy" id="1121302"/>
    <lineage>
        <taxon>Bacteria</taxon>
        <taxon>Bacillati</taxon>
        <taxon>Bacillota</taxon>
        <taxon>Clostridia</taxon>
        <taxon>Eubacteriales</taxon>
        <taxon>Clostridiaceae</taxon>
        <taxon>Clostridium</taxon>
    </lineage>
</organism>
<dbReference type="STRING" id="1121302.SAMN02745163_02743"/>
<feature type="domain" description="Carrier" evidence="1">
    <location>
        <begin position="1"/>
        <end position="77"/>
    </location>
</feature>
<dbReference type="Pfam" id="PF00550">
    <property type="entry name" value="PP-binding"/>
    <property type="match status" value="1"/>
</dbReference>
<protein>
    <submittedName>
        <fullName evidence="2">Acyl carrier protein</fullName>
    </submittedName>
</protein>
<keyword evidence="3" id="KW-1185">Reference proteome</keyword>
<accession>A0A1M6MRZ4</accession>
<dbReference type="Proteomes" id="UP000184310">
    <property type="component" value="Unassembled WGS sequence"/>
</dbReference>
<dbReference type="AlphaFoldDB" id="A0A1M6MRZ4"/>
<sequence length="79" mass="9439">MNEVKEKIRQFLSRFFYSNDIQDDDNILEMDTVNSLFTMQLLMFLESEFKFQVSNEDIDLENFKSINAIVNYLRKKGVS</sequence>
<name>A0A1M6MRZ4_9CLOT</name>
<evidence type="ECO:0000313" key="2">
    <source>
        <dbReference type="EMBL" id="SHJ86278.1"/>
    </source>
</evidence>
<dbReference type="Gene3D" id="1.10.1200.10">
    <property type="entry name" value="ACP-like"/>
    <property type="match status" value="1"/>
</dbReference>
<dbReference type="EMBL" id="FQZB01000011">
    <property type="protein sequence ID" value="SHJ86278.1"/>
    <property type="molecule type" value="Genomic_DNA"/>
</dbReference>
<dbReference type="PROSITE" id="PS50075">
    <property type="entry name" value="CARRIER"/>
    <property type="match status" value="1"/>
</dbReference>
<dbReference type="SUPFAM" id="SSF47336">
    <property type="entry name" value="ACP-like"/>
    <property type="match status" value="1"/>
</dbReference>
<reference evidence="2 3" key="1">
    <citation type="submission" date="2016-11" db="EMBL/GenBank/DDBJ databases">
        <authorList>
            <person name="Jaros S."/>
            <person name="Januszkiewicz K."/>
            <person name="Wedrychowicz H."/>
        </authorList>
    </citation>
    <scope>NUCLEOTIDE SEQUENCE [LARGE SCALE GENOMIC DNA]</scope>
    <source>
        <strain evidence="2 3">DSM 21758</strain>
    </source>
</reference>
<dbReference type="RefSeq" id="WP_072988675.1">
    <property type="nucleotide sequence ID" value="NZ_FQZB01000011.1"/>
</dbReference>
<dbReference type="OrthoDB" id="677810at2"/>
<proteinExistence type="predicted"/>
<dbReference type="InterPro" id="IPR009081">
    <property type="entry name" value="PP-bd_ACP"/>
</dbReference>